<dbReference type="GO" id="GO:0004222">
    <property type="term" value="F:metalloendopeptidase activity"/>
    <property type="evidence" value="ECO:0007669"/>
    <property type="project" value="TreeGrafter"/>
</dbReference>
<gene>
    <name evidence="5" type="ORF">SAMN05444002_0978</name>
</gene>
<keyword evidence="3" id="KW-0812">Transmembrane</keyword>
<evidence type="ECO:0000259" key="4">
    <source>
        <dbReference type="Pfam" id="PF01551"/>
    </source>
</evidence>
<dbReference type="SUPFAM" id="SSF51261">
    <property type="entry name" value="Duplicated hybrid motif"/>
    <property type="match status" value="1"/>
</dbReference>
<proteinExistence type="predicted"/>
<keyword evidence="6" id="KW-1185">Reference proteome</keyword>
<feature type="domain" description="M23ase beta-sheet core" evidence="4">
    <location>
        <begin position="502"/>
        <end position="596"/>
    </location>
</feature>
<evidence type="ECO:0000256" key="2">
    <source>
        <dbReference type="SAM" id="MobiDB-lite"/>
    </source>
</evidence>
<dbReference type="EMBL" id="FSRL01000001">
    <property type="protein sequence ID" value="SIN84809.1"/>
    <property type="molecule type" value="Genomic_DNA"/>
</dbReference>
<keyword evidence="3" id="KW-1133">Transmembrane helix</keyword>
<dbReference type="Gene3D" id="1.10.530.10">
    <property type="match status" value="1"/>
</dbReference>
<organism evidence="5 6">
    <name type="scientific">Vannielia litorea</name>
    <dbReference type="NCBI Taxonomy" id="1217970"/>
    <lineage>
        <taxon>Bacteria</taxon>
        <taxon>Pseudomonadati</taxon>
        <taxon>Pseudomonadota</taxon>
        <taxon>Alphaproteobacteria</taxon>
        <taxon>Rhodobacterales</taxon>
        <taxon>Paracoccaceae</taxon>
        <taxon>Vannielia</taxon>
    </lineage>
</organism>
<evidence type="ECO:0000313" key="6">
    <source>
        <dbReference type="Proteomes" id="UP000184932"/>
    </source>
</evidence>
<feature type="transmembrane region" description="Helical" evidence="3">
    <location>
        <begin position="29"/>
        <end position="50"/>
    </location>
</feature>
<keyword evidence="1" id="KW-0732">Signal</keyword>
<feature type="region of interest" description="Disordered" evidence="2">
    <location>
        <begin position="202"/>
        <end position="221"/>
    </location>
</feature>
<reference evidence="6" key="1">
    <citation type="submission" date="2016-11" db="EMBL/GenBank/DDBJ databases">
        <authorList>
            <person name="Varghese N."/>
            <person name="Submissions S."/>
        </authorList>
    </citation>
    <scope>NUCLEOTIDE SEQUENCE [LARGE SCALE GENOMIC DNA]</scope>
    <source>
        <strain evidence="6">DSM 29440</strain>
    </source>
</reference>
<dbReference type="Gene3D" id="2.70.70.10">
    <property type="entry name" value="Glucose Permease (Domain IIA)"/>
    <property type="match status" value="1"/>
</dbReference>
<dbReference type="CDD" id="cd12797">
    <property type="entry name" value="M23_peptidase"/>
    <property type="match status" value="1"/>
</dbReference>
<keyword evidence="3" id="KW-0472">Membrane</keyword>
<dbReference type="PANTHER" id="PTHR21666:SF289">
    <property type="entry name" value="L-ALA--D-GLU ENDOPEPTIDASE"/>
    <property type="match status" value="1"/>
</dbReference>
<dbReference type="AlphaFoldDB" id="A0A1N6ENY8"/>
<dbReference type="STRING" id="1217970.SAMN05444002_0978"/>
<evidence type="ECO:0000313" key="5">
    <source>
        <dbReference type="EMBL" id="SIN84809.1"/>
    </source>
</evidence>
<dbReference type="RefSeq" id="WP_074255093.1">
    <property type="nucleotide sequence ID" value="NZ_FSRL01000001.1"/>
</dbReference>
<dbReference type="PANTHER" id="PTHR21666">
    <property type="entry name" value="PEPTIDASE-RELATED"/>
    <property type="match status" value="1"/>
</dbReference>
<dbReference type="CDD" id="cd00254">
    <property type="entry name" value="LT-like"/>
    <property type="match status" value="1"/>
</dbReference>
<dbReference type="Proteomes" id="UP000184932">
    <property type="component" value="Unassembled WGS sequence"/>
</dbReference>
<evidence type="ECO:0000256" key="1">
    <source>
        <dbReference type="ARBA" id="ARBA00022729"/>
    </source>
</evidence>
<dbReference type="InterPro" id="IPR011055">
    <property type="entry name" value="Dup_hybrid_motif"/>
</dbReference>
<dbReference type="Pfam" id="PF01551">
    <property type="entry name" value="Peptidase_M23"/>
    <property type="match status" value="1"/>
</dbReference>
<dbReference type="OrthoDB" id="9805070at2"/>
<protein>
    <submittedName>
        <fullName evidence="5">Peptidase family M23</fullName>
    </submittedName>
</protein>
<dbReference type="InterPro" id="IPR016047">
    <property type="entry name" value="M23ase_b-sheet_dom"/>
</dbReference>
<accession>A0A1N6ENY8</accession>
<name>A0A1N6ENY8_9RHOB</name>
<evidence type="ECO:0000256" key="3">
    <source>
        <dbReference type="SAM" id="Phobius"/>
    </source>
</evidence>
<sequence length="799" mass="84958">MLKDQIDPRFTQAASAAKRRKRAARRGRVLIGLVATLPVLLIGLGIWLTWDKWTFNTGGGEVAEEDLDEGFAISSDEDTAAASSAFVAAFVDLAGDPLIIRFAESGDDTRKKLDAPASLRGDRVPRGELVLVSDVMVSTEARFVTTLPSSQEDFAFFQLQKSAPRKAEEASAEEAREVAGALGEAGADEAAEDLGEVAETEGYEETALDDETGGWGEAVGEGEQEVPGFTETVIENTTSVVYTRPQDLRDKLDRDIFVKIQYDRALDELLVDNGFFENEAKAVAEAALEYFQLEGLKAGQVVAMRGQPQLGGRLSFRQMSIYDNEVYFGTLAITDEGAIGPGSDPWVDDELFDYAGEEEEEQVTEQRYRMLDAFYSAAIRNGIPSVVVGEGIALLSKEHDLSAFANPGDKMRFLYAPPSEGDEGGTGASRILYISIQGEAVDIECFVYATNAEGDMGCFGLKPKAGGGGGGGLVGGMVTPVKGVLTSRFGPRHHPILKTVRVHKGVDWAAPTGTPIIAAFGGTVSYAGDGSGYGNLVKIDHGNGMETRYAHLDQFATRAGTRVQAGDLIGYVGTTGRSTGPHLHFELYMGGQAVDPLGAAGPGGGAVASGDSSGAVEALVNQIIRVESGGNATAKNPLSSATGLGQFIESTWIRMMRTYRPDLASTLSRAELLALRNDPTISREMVKRLAMEGESYLRARGHGITAGRLYLCHFLGAQGAAVVLSSPDDAMLIDVLGAGVIKANPFLTGKNVAYVKAWAERKMSGSKGAVVVTSAPVVIQEPGGLPDYRKDINALLTRI</sequence>
<dbReference type="InterPro" id="IPR050570">
    <property type="entry name" value="Cell_wall_metabolism_enzyme"/>
</dbReference>
<feature type="compositionally biased region" description="Acidic residues" evidence="2">
    <location>
        <begin position="202"/>
        <end position="212"/>
    </location>
</feature>